<sequence>MGLVEVKLQNVIFDVLNSACAGPEGVSLRDETNNLTCSMKSPDAESKKPAIGGFF</sequence>
<accession>A0A2X2TBW2</accession>
<proteinExistence type="predicted"/>
<organism evidence="1 2">
    <name type="scientific">Cedecea neteri</name>
    <dbReference type="NCBI Taxonomy" id="158822"/>
    <lineage>
        <taxon>Bacteria</taxon>
        <taxon>Pseudomonadati</taxon>
        <taxon>Pseudomonadota</taxon>
        <taxon>Gammaproteobacteria</taxon>
        <taxon>Enterobacterales</taxon>
        <taxon>Enterobacteriaceae</taxon>
        <taxon>Cedecea</taxon>
    </lineage>
</organism>
<reference evidence="1 2" key="1">
    <citation type="submission" date="2018-06" db="EMBL/GenBank/DDBJ databases">
        <authorList>
            <consortium name="Pathogen Informatics"/>
            <person name="Doyle S."/>
        </authorList>
    </citation>
    <scope>NUCLEOTIDE SEQUENCE [LARGE SCALE GENOMIC DNA]</scope>
    <source>
        <strain evidence="1 2">NCTC12120</strain>
    </source>
</reference>
<gene>
    <name evidence="1" type="ORF">NCTC12120_03420</name>
</gene>
<dbReference type="EMBL" id="UAVU01000003">
    <property type="protein sequence ID" value="SQA99501.1"/>
    <property type="molecule type" value="Genomic_DNA"/>
</dbReference>
<evidence type="ECO:0000313" key="1">
    <source>
        <dbReference type="EMBL" id="SQA99501.1"/>
    </source>
</evidence>
<name>A0A2X2TBW2_9ENTR</name>
<evidence type="ECO:0000313" key="2">
    <source>
        <dbReference type="Proteomes" id="UP000251197"/>
    </source>
</evidence>
<dbReference type="AlphaFoldDB" id="A0A2X2TBW2"/>
<protein>
    <submittedName>
        <fullName evidence="1">Uncharacterized protein</fullName>
    </submittedName>
</protein>
<dbReference type="Proteomes" id="UP000251197">
    <property type="component" value="Unassembled WGS sequence"/>
</dbReference>